<keyword evidence="2" id="KW-1185">Reference proteome</keyword>
<reference evidence="1 2" key="1">
    <citation type="submission" date="2019-06" db="EMBL/GenBank/DDBJ databases">
        <title>A chromosome-scale genome assembly of the European perch, Perca fluviatilis.</title>
        <authorList>
            <person name="Roques C."/>
            <person name="Zahm M."/>
            <person name="Cabau C."/>
            <person name="Klopp C."/>
            <person name="Bouchez O."/>
            <person name="Donnadieu C."/>
            <person name="Kuhl H."/>
            <person name="Gislard M."/>
            <person name="Guendouz S."/>
            <person name="Journot L."/>
            <person name="Haffray P."/>
            <person name="Bestin A."/>
            <person name="Morvezen R."/>
            <person name="Feron R."/>
            <person name="Wen M."/>
            <person name="Jouanno E."/>
            <person name="Herpin A."/>
            <person name="Schartl M."/>
            <person name="Postlethwait J."/>
            <person name="Schaerlinger B."/>
            <person name="Chardard D."/>
            <person name="Lecocq T."/>
            <person name="Poncet C."/>
            <person name="Jaffrelo L."/>
            <person name="Lampietro C."/>
            <person name="Guiguen Y."/>
        </authorList>
    </citation>
    <scope>NUCLEOTIDE SEQUENCE [LARGE SCALE GENOMIC DNA]</scope>
    <source>
        <tissue evidence="1">Blood</tissue>
    </source>
</reference>
<dbReference type="Proteomes" id="UP000465112">
    <property type="component" value="Chromosome 5"/>
</dbReference>
<dbReference type="InterPro" id="IPR038765">
    <property type="entry name" value="Papain-like_cys_pep_sf"/>
</dbReference>
<gene>
    <name evidence="1" type="ORF">PFLUV_G00054460</name>
</gene>
<protein>
    <submittedName>
        <fullName evidence="1">Uncharacterized protein</fullName>
    </submittedName>
</protein>
<proteinExistence type="predicted"/>
<evidence type="ECO:0000313" key="1">
    <source>
        <dbReference type="EMBL" id="KAF1390085.1"/>
    </source>
</evidence>
<dbReference type="EMBL" id="VHII01000005">
    <property type="protein sequence ID" value="KAF1390085.1"/>
    <property type="molecule type" value="Genomic_DNA"/>
</dbReference>
<accession>A0A6A5FGE7</accession>
<dbReference type="SUPFAM" id="SSF54001">
    <property type="entry name" value="Cysteine proteinases"/>
    <property type="match status" value="1"/>
</dbReference>
<organism evidence="1 2">
    <name type="scientific">Perca fluviatilis</name>
    <name type="common">European perch</name>
    <dbReference type="NCBI Taxonomy" id="8168"/>
    <lineage>
        <taxon>Eukaryota</taxon>
        <taxon>Metazoa</taxon>
        <taxon>Chordata</taxon>
        <taxon>Craniata</taxon>
        <taxon>Vertebrata</taxon>
        <taxon>Euteleostomi</taxon>
        <taxon>Actinopterygii</taxon>
        <taxon>Neopterygii</taxon>
        <taxon>Teleostei</taxon>
        <taxon>Neoteleostei</taxon>
        <taxon>Acanthomorphata</taxon>
        <taxon>Eupercaria</taxon>
        <taxon>Perciformes</taxon>
        <taxon>Percoidei</taxon>
        <taxon>Percidae</taxon>
        <taxon>Percinae</taxon>
        <taxon>Perca</taxon>
    </lineage>
</organism>
<dbReference type="CDD" id="cd02257">
    <property type="entry name" value="Peptidase_C19"/>
    <property type="match status" value="1"/>
</dbReference>
<evidence type="ECO:0000313" key="2">
    <source>
        <dbReference type="Proteomes" id="UP000465112"/>
    </source>
</evidence>
<sequence>MHHQSHCLRRACCQDLCGELRQEVVQTVRSTPESSSQLVQQPPQHLHLRRTTRGQRRRLLAGDSLTAAGSVIIQNDQVVEFKGLRDEEEAALAKAIKEYRKAAATVPKHAFYSSSLDEDSEDEVICLRQGAVNPLRLKFHHNHRLGFPNESVTCYMNASLHSLITQREFITDIYSHDMHLWNYIYEETELIRYLIIHLKRFRFSPSLEVEKLHDPVVLQPFRELMVTTSQADGWYKLISVISHLGYDWNSVLAALSLKDWKAVGKLCASLKRNCTL</sequence>
<dbReference type="Gene3D" id="3.90.70.10">
    <property type="entry name" value="Cysteine proteinases"/>
    <property type="match status" value="1"/>
</dbReference>
<comment type="caution">
    <text evidence="1">The sequence shown here is derived from an EMBL/GenBank/DDBJ whole genome shotgun (WGS) entry which is preliminary data.</text>
</comment>
<name>A0A6A5FGE7_PERFL</name>
<dbReference type="AlphaFoldDB" id="A0A6A5FGE7"/>